<keyword evidence="2" id="KW-1185">Reference proteome</keyword>
<evidence type="ECO:0000313" key="1">
    <source>
        <dbReference type="EMBL" id="CAK4032305.1"/>
    </source>
</evidence>
<organism evidence="1 2">
    <name type="scientific">Lecanosticta acicola</name>
    <dbReference type="NCBI Taxonomy" id="111012"/>
    <lineage>
        <taxon>Eukaryota</taxon>
        <taxon>Fungi</taxon>
        <taxon>Dikarya</taxon>
        <taxon>Ascomycota</taxon>
        <taxon>Pezizomycotina</taxon>
        <taxon>Dothideomycetes</taxon>
        <taxon>Dothideomycetidae</taxon>
        <taxon>Mycosphaerellales</taxon>
        <taxon>Mycosphaerellaceae</taxon>
        <taxon>Lecanosticta</taxon>
    </lineage>
</organism>
<accession>A0AAI9EDQ4</accession>
<evidence type="ECO:0000313" key="2">
    <source>
        <dbReference type="Proteomes" id="UP001296104"/>
    </source>
</evidence>
<proteinExistence type="predicted"/>
<name>A0AAI9EDQ4_9PEZI</name>
<gene>
    <name evidence="1" type="ORF">LECACI_7A007463</name>
</gene>
<comment type="caution">
    <text evidence="1">The sequence shown here is derived from an EMBL/GenBank/DDBJ whole genome shotgun (WGS) entry which is preliminary data.</text>
</comment>
<reference evidence="1" key="1">
    <citation type="submission" date="2023-11" db="EMBL/GenBank/DDBJ databases">
        <authorList>
            <person name="Alioto T."/>
            <person name="Alioto T."/>
            <person name="Gomez Garrido J."/>
        </authorList>
    </citation>
    <scope>NUCLEOTIDE SEQUENCE</scope>
</reference>
<dbReference type="AlphaFoldDB" id="A0AAI9EDQ4"/>
<dbReference type="Proteomes" id="UP001296104">
    <property type="component" value="Unassembled WGS sequence"/>
</dbReference>
<sequence>MDVQAQNDPVLQECKDYCWRMLLLEPSARRVLSRGMPPLDSGLSVCEVHTQTILDGRLPVNQSALHDRHLMPMCNGCAVERLQELAITLPAQSPVHVDTCVCAANILDGKWCAWCHLKFKREALTTYMQEHAHELTQPDSNSKKRTVVLCHCGRLPSSPKNEILRFCPGCTGVVSVPMHSLDGSAHLLPATHSTSIRWAADRVPSAEWTEHQRKCREEHPVKPCAWILAVLEQEEAQAAKEGLRAEPCREEVMQDTPMECMS</sequence>
<protein>
    <submittedName>
        <fullName evidence="1">Uncharacterized protein</fullName>
    </submittedName>
</protein>
<dbReference type="EMBL" id="CAVMBE010000061">
    <property type="protein sequence ID" value="CAK4032305.1"/>
    <property type="molecule type" value="Genomic_DNA"/>
</dbReference>